<feature type="compositionally biased region" description="Low complexity" evidence="1">
    <location>
        <begin position="540"/>
        <end position="554"/>
    </location>
</feature>
<feature type="compositionally biased region" description="Polar residues" evidence="1">
    <location>
        <begin position="104"/>
        <end position="121"/>
    </location>
</feature>
<feature type="region of interest" description="Disordered" evidence="1">
    <location>
        <begin position="238"/>
        <end position="337"/>
    </location>
</feature>
<feature type="compositionally biased region" description="Polar residues" evidence="1">
    <location>
        <begin position="392"/>
        <end position="402"/>
    </location>
</feature>
<feature type="region of interest" description="Disordered" evidence="1">
    <location>
        <begin position="15"/>
        <end position="152"/>
    </location>
</feature>
<comment type="caution">
    <text evidence="3">The sequence shown here is derived from an EMBL/GenBank/DDBJ whole genome shotgun (WGS) entry which is preliminary data.</text>
</comment>
<dbReference type="VEuPathDB" id="FungiDB:BTJ68_08600"/>
<feature type="compositionally biased region" description="Basic and acidic residues" evidence="1">
    <location>
        <begin position="188"/>
        <end position="198"/>
    </location>
</feature>
<name>A0A3M7ED26_HORWE</name>
<reference evidence="3 4" key="1">
    <citation type="journal article" date="2018" name="BMC Genomics">
        <title>Genomic evidence for intraspecific hybridization in a clonal and extremely halotolerant yeast.</title>
        <authorList>
            <person name="Gostincar C."/>
            <person name="Stajich J.E."/>
            <person name="Zupancic J."/>
            <person name="Zalar P."/>
            <person name="Gunde-Cimerman N."/>
        </authorList>
    </citation>
    <scope>NUCLEOTIDE SEQUENCE [LARGE SCALE GENOMIC DNA]</scope>
    <source>
        <strain evidence="3 4">EXF-171</strain>
    </source>
</reference>
<dbReference type="InterPro" id="IPR025122">
    <property type="entry name" value="DUF4048"/>
</dbReference>
<organism evidence="3 4">
    <name type="scientific">Hortaea werneckii</name>
    <name type="common">Black yeast</name>
    <name type="synonym">Cladosporium werneckii</name>
    <dbReference type="NCBI Taxonomy" id="91943"/>
    <lineage>
        <taxon>Eukaryota</taxon>
        <taxon>Fungi</taxon>
        <taxon>Dikarya</taxon>
        <taxon>Ascomycota</taxon>
        <taxon>Pezizomycotina</taxon>
        <taxon>Dothideomycetes</taxon>
        <taxon>Dothideomycetidae</taxon>
        <taxon>Mycosphaerellales</taxon>
        <taxon>Teratosphaeriaceae</taxon>
        <taxon>Hortaea</taxon>
    </lineage>
</organism>
<accession>A0A3M7ED26</accession>
<evidence type="ECO:0000259" key="2">
    <source>
        <dbReference type="Pfam" id="PF13257"/>
    </source>
</evidence>
<feature type="compositionally biased region" description="Low complexity" evidence="1">
    <location>
        <begin position="489"/>
        <end position="498"/>
    </location>
</feature>
<feature type="compositionally biased region" description="Low complexity" evidence="1">
    <location>
        <begin position="65"/>
        <end position="76"/>
    </location>
</feature>
<feature type="region of interest" description="Disordered" evidence="1">
    <location>
        <begin position="379"/>
        <end position="456"/>
    </location>
</feature>
<dbReference type="AlphaFoldDB" id="A0A3M7ED26"/>
<gene>
    <name evidence="3" type="ORF">D0862_14197</name>
</gene>
<feature type="compositionally biased region" description="Basic and acidic residues" evidence="1">
    <location>
        <begin position="418"/>
        <end position="431"/>
    </location>
</feature>
<feature type="region of interest" description="Disordered" evidence="1">
    <location>
        <begin position="471"/>
        <end position="576"/>
    </location>
</feature>
<feature type="region of interest" description="Disordered" evidence="1">
    <location>
        <begin position="182"/>
        <end position="224"/>
    </location>
</feature>
<feature type="compositionally biased region" description="Low complexity" evidence="1">
    <location>
        <begin position="510"/>
        <end position="520"/>
    </location>
</feature>
<feature type="compositionally biased region" description="Polar residues" evidence="1">
    <location>
        <begin position="142"/>
        <end position="152"/>
    </location>
</feature>
<evidence type="ECO:0000256" key="1">
    <source>
        <dbReference type="SAM" id="MobiDB-lite"/>
    </source>
</evidence>
<feature type="compositionally biased region" description="Polar residues" evidence="1">
    <location>
        <begin position="18"/>
        <end position="31"/>
    </location>
</feature>
<feature type="compositionally biased region" description="Acidic residues" evidence="1">
    <location>
        <begin position="499"/>
        <end position="508"/>
    </location>
</feature>
<protein>
    <recommendedName>
        <fullName evidence="2">DUF4048 domain-containing protein</fullName>
    </recommendedName>
</protein>
<feature type="compositionally biased region" description="Polar residues" evidence="1">
    <location>
        <begin position="521"/>
        <end position="539"/>
    </location>
</feature>
<feature type="compositionally biased region" description="Polar residues" evidence="1">
    <location>
        <begin position="44"/>
        <end position="56"/>
    </location>
</feature>
<feature type="compositionally biased region" description="Polar residues" evidence="1">
    <location>
        <begin position="247"/>
        <end position="261"/>
    </location>
</feature>
<dbReference type="EMBL" id="QWIQ01000897">
    <property type="protein sequence ID" value="RMY73994.1"/>
    <property type="molecule type" value="Genomic_DNA"/>
</dbReference>
<feature type="compositionally biased region" description="Polar residues" evidence="1">
    <location>
        <begin position="432"/>
        <end position="448"/>
    </location>
</feature>
<evidence type="ECO:0000313" key="3">
    <source>
        <dbReference type="EMBL" id="RMY73994.1"/>
    </source>
</evidence>
<dbReference type="Pfam" id="PF13257">
    <property type="entry name" value="DUF4048"/>
    <property type="match status" value="1"/>
</dbReference>
<feature type="compositionally biased region" description="Low complexity" evidence="1">
    <location>
        <begin position="88"/>
        <end position="103"/>
    </location>
</feature>
<feature type="compositionally biased region" description="Polar residues" evidence="1">
    <location>
        <begin position="284"/>
        <end position="302"/>
    </location>
</feature>
<feature type="domain" description="DUF4048" evidence="2">
    <location>
        <begin position="255"/>
        <end position="518"/>
    </location>
</feature>
<dbReference type="Proteomes" id="UP000281468">
    <property type="component" value="Unassembled WGS sequence"/>
</dbReference>
<proteinExistence type="predicted"/>
<evidence type="ECO:0000313" key="4">
    <source>
        <dbReference type="Proteomes" id="UP000281468"/>
    </source>
</evidence>
<sequence>MIEIEGRYRLSWLAAMDSNPSTPQRTASSASRKSKVQPMEVRQILTSTGSNATGAKSSPVEHVASPNSPTHSISSSFGRASFQSHGRAMSSMSSTTDSKTATTRPNRFSLSFPVQPSNLSSPLRGPPSPTRDAKPVIPDQLASPTGTTDTSFLTAIATQERRVLELKEELQRAEVDLTKLKRQWAQHEANKKRNDARRVTKLQPLQTALPASDKQNDEEDGDGGSAWMQAELERRKALINGRERSNRTVFSGSRHTRTLSLLSPARDEYKPPPRQALPPRKDSLSINTARKSTEAESTSSPQKNERPKLLTRASTNSDLTSEVAETASPNVSLPDNLDKSVAGREDILRTGKKFANDFRDGLWTFFEDLRQATVGDEAATGAGQPIMPPNMRRQSSQASGLSAKTARKQHSRSSLRPCSRDSSKASAETRRPSPNQARSKSHVKSATQGALPDLADPSFWTEHTAIASVQPVPAVKKSPSIRGHHKNVSEVSSSGAESEAWDTWDDSPSESRTSSAASDTHTVPSSVSGTASPRMSVQESPSAARMSASGGASSKDPIPWPALNKFSTTGPGGKLRRTASHLMNEWERSLTPSPGQEFKGEEDYMGFGAEAAATEIGRKKD</sequence>